<dbReference type="HOGENOM" id="CLU_2605253_0_0_6"/>
<protein>
    <submittedName>
        <fullName evidence="1">Uncharacterized protein</fullName>
    </submittedName>
</protein>
<name>D3VBX1_XENNA</name>
<dbReference type="KEGG" id="xne:XNC1_3932"/>
<dbReference type="AlphaFoldDB" id="D3VBX1"/>
<keyword evidence="2" id="KW-1185">Reference proteome</keyword>
<sequence length="79" mass="8742">MAASGKSVGKFLPSGEYLLFLPEISGYKNHGQIEYLTEISIKSVFIQHITIGKTTPINQQQNINDKSLCLMIFAADIII</sequence>
<accession>D3VBX1</accession>
<proteinExistence type="predicted"/>
<evidence type="ECO:0000313" key="1">
    <source>
        <dbReference type="EMBL" id="CBJ91960.1"/>
    </source>
</evidence>
<reference evidence="1 2" key="1">
    <citation type="journal article" date="2011" name="PLoS ONE">
        <title>The entomopathogenic bacterial endosymbionts xenorhabdus and photorhabdus: convergent lifestyles from divergent genomes.</title>
        <authorList>
            <person name="Chaston J.M."/>
            <person name="Suen G."/>
            <person name="Tucker S.L."/>
            <person name="Andersen A.W."/>
            <person name="Bhasin A."/>
            <person name="Bode E."/>
            <person name="Bode H.B."/>
            <person name="Brachmann A.O."/>
            <person name="Cowles C.E."/>
            <person name="Cowles K.N."/>
            <person name="Darby C."/>
            <person name="de Leon L."/>
            <person name="Drace K."/>
            <person name="Du Z."/>
            <person name="Givaudan A."/>
            <person name="Herbert Tran E.E."/>
            <person name="Jewell K.A."/>
            <person name="Knack J.J."/>
            <person name="Krasomil-Osterfeld K.C."/>
            <person name="Kukor R."/>
            <person name="Lanois A."/>
            <person name="Latreille P."/>
            <person name="Leimgruber N.K."/>
            <person name="Lipke C.M."/>
            <person name="Liu R."/>
            <person name="Lu X."/>
            <person name="Martens E.C."/>
            <person name="Marri P.R."/>
            <person name="Medigue C."/>
            <person name="Menard M.L."/>
            <person name="Miller N.M."/>
            <person name="Morales-Soto N."/>
            <person name="Norton S."/>
            <person name="Ogier J.C."/>
            <person name="Orchard S.S."/>
            <person name="Park D."/>
            <person name="Park Y."/>
            <person name="Qurollo B.A."/>
            <person name="Sugar D.R."/>
            <person name="Richards G.R."/>
            <person name="Rouy Z."/>
            <person name="Slominski B."/>
            <person name="Slominski K."/>
            <person name="Snyder H."/>
            <person name="Tjaden B.C."/>
            <person name="van der Hoeven R."/>
            <person name="Welch R.D."/>
            <person name="Wheeler C."/>
            <person name="Xiang B."/>
            <person name="Barbazuk B."/>
            <person name="Gaudriault S."/>
            <person name="Goodner B."/>
            <person name="Slater S.C."/>
            <person name="Forst S."/>
            <person name="Goldman B.S."/>
            <person name="Goodrich-Blair H."/>
        </authorList>
    </citation>
    <scope>NUCLEOTIDE SEQUENCE [LARGE SCALE GENOMIC DNA]</scope>
    <source>
        <strain evidence="2">ATCC 19061 / DSM 3370 / CCUG 14189 / LMG 1036 / NCIMB 9965 / AN6</strain>
    </source>
</reference>
<dbReference type="Proteomes" id="UP000008075">
    <property type="component" value="Chromosome"/>
</dbReference>
<gene>
    <name evidence="1" type="ordered locus">XNC1_3932</name>
</gene>
<evidence type="ECO:0000313" key="2">
    <source>
        <dbReference type="Proteomes" id="UP000008075"/>
    </source>
</evidence>
<dbReference type="EMBL" id="FN667742">
    <property type="protein sequence ID" value="CBJ91960.1"/>
    <property type="molecule type" value="Genomic_DNA"/>
</dbReference>
<dbReference type="STRING" id="406817.XNC1_3932"/>
<organism evidence="1 2">
    <name type="scientific">Xenorhabdus nematophila (strain ATCC 19061 / DSM 3370 / CCUG 14189 / LMG 1036 / NCIMB 9965 / AN6)</name>
    <dbReference type="NCBI Taxonomy" id="406817"/>
    <lineage>
        <taxon>Bacteria</taxon>
        <taxon>Pseudomonadati</taxon>
        <taxon>Pseudomonadota</taxon>
        <taxon>Gammaproteobacteria</taxon>
        <taxon>Enterobacterales</taxon>
        <taxon>Morganellaceae</taxon>
        <taxon>Xenorhabdus</taxon>
    </lineage>
</organism>